<comment type="similarity">
    <text evidence="1">Belongs to the peptidase M16 family.</text>
</comment>
<dbReference type="Pfam" id="PF05193">
    <property type="entry name" value="Peptidase_M16_C"/>
    <property type="match status" value="1"/>
</dbReference>
<dbReference type="Pfam" id="PF00675">
    <property type="entry name" value="Peptidase_M16"/>
    <property type="match status" value="1"/>
</dbReference>
<reference evidence="4" key="1">
    <citation type="submission" date="2014-04" db="EMBL/GenBank/DDBJ databases">
        <authorList>
            <person name="Felczykowska A."/>
            <person name="Dydecka A."/>
            <person name="Bohdanowicz M."/>
            <person name="Gasior T."/>
            <person name="Sobon M."/>
            <person name="Kobos J."/>
            <person name="Bloch S."/>
            <person name="Nejman-Falenczyk B."/>
            <person name="Wegrzyn G."/>
        </authorList>
    </citation>
    <scope>NUCLEOTIDE SEQUENCE</scope>
</reference>
<organism evidence="4">
    <name type="scientific">uncultured organism</name>
    <dbReference type="NCBI Taxonomy" id="155900"/>
    <lineage>
        <taxon>unclassified sequences</taxon>
        <taxon>environmental samples</taxon>
    </lineage>
</organism>
<proteinExistence type="inferred from homology"/>
<gene>
    <name evidence="4" type="primary">pqqL</name>
</gene>
<dbReference type="InterPro" id="IPR007863">
    <property type="entry name" value="Peptidase_M16_C"/>
</dbReference>
<dbReference type="SUPFAM" id="SSF63411">
    <property type="entry name" value="LuxS/MPP-like metallohydrolase"/>
    <property type="match status" value="2"/>
</dbReference>
<dbReference type="PANTHER" id="PTHR11851">
    <property type="entry name" value="METALLOPROTEASE"/>
    <property type="match status" value="1"/>
</dbReference>
<dbReference type="EMBL" id="KJ769134">
    <property type="protein sequence ID" value="AID69640.1"/>
    <property type="molecule type" value="Genomic_DNA"/>
</dbReference>
<sequence length="362" mass="38585">MAFKGTARRSAFETVAHIEALGGDINAETSPEATSYTVRMLAEDWHTGLDVLLDLVSAPRFDPADIALEKDVVCQEIAGAMDMPDDRVVDGIGMAAFPDHPLGRTILGTEQTVRSLNAAKLTAYRGRNYAPQSIVISAAGKLDHASLVTACEALAPRLPASEPAPRTPPVFQAARFLEARKTHDTHLALAWPAPAFAAPGSMAHALAVQCLGGGMTSRLFQAIREEAGLAYGVDAYQMVYADCALGVIQTATAARSVAPMMARLRVEMARMADDLNADELTNAKRQFRASLAMAGESMSGLAARNARQMAMLGCLRSRAQLEEEIEAVSLGEVRGLWADVLHGQPFARSAVGSQRALDLWAG</sequence>
<accession>A0A068FNZ8</accession>
<name>A0A068FNZ8_9ZZZZ</name>
<dbReference type="AlphaFoldDB" id="A0A068FNZ8"/>
<dbReference type="GO" id="GO:0046872">
    <property type="term" value="F:metal ion binding"/>
    <property type="evidence" value="ECO:0007669"/>
    <property type="project" value="InterPro"/>
</dbReference>
<dbReference type="InterPro" id="IPR011765">
    <property type="entry name" value="Pept_M16_N"/>
</dbReference>
<dbReference type="Gene3D" id="3.30.830.10">
    <property type="entry name" value="Metalloenzyme, LuxS/M16 peptidase-like"/>
    <property type="match status" value="2"/>
</dbReference>
<feature type="domain" description="Peptidase M16 N-terminal" evidence="2">
    <location>
        <begin position="1"/>
        <end position="109"/>
    </location>
</feature>
<feature type="domain" description="Peptidase M16 C-terminal" evidence="3">
    <location>
        <begin position="115"/>
        <end position="286"/>
    </location>
</feature>
<evidence type="ECO:0000259" key="3">
    <source>
        <dbReference type="Pfam" id="PF05193"/>
    </source>
</evidence>
<evidence type="ECO:0000313" key="4">
    <source>
        <dbReference type="EMBL" id="AID69640.1"/>
    </source>
</evidence>
<dbReference type="PANTHER" id="PTHR11851:SF49">
    <property type="entry name" value="MITOCHONDRIAL-PROCESSING PEPTIDASE SUBUNIT ALPHA"/>
    <property type="match status" value="1"/>
</dbReference>
<evidence type="ECO:0000259" key="2">
    <source>
        <dbReference type="Pfam" id="PF00675"/>
    </source>
</evidence>
<evidence type="ECO:0000256" key="1">
    <source>
        <dbReference type="ARBA" id="ARBA00007261"/>
    </source>
</evidence>
<dbReference type="InterPro" id="IPR011249">
    <property type="entry name" value="Metalloenz_LuxS/M16"/>
</dbReference>
<protein>
    <submittedName>
        <fullName evidence="4">Putative Zn-dependent peptidase</fullName>
    </submittedName>
</protein>
<dbReference type="InterPro" id="IPR050361">
    <property type="entry name" value="MPP/UQCRC_Complex"/>
</dbReference>